<dbReference type="GO" id="GO:0008757">
    <property type="term" value="F:S-adenosylmethionine-dependent methyltransferase activity"/>
    <property type="evidence" value="ECO:0007669"/>
    <property type="project" value="InterPro"/>
</dbReference>
<organism evidence="5 6">
    <name type="scientific">Thermoleophilum album</name>
    <dbReference type="NCBI Taxonomy" id="29539"/>
    <lineage>
        <taxon>Bacteria</taxon>
        <taxon>Bacillati</taxon>
        <taxon>Actinomycetota</taxon>
        <taxon>Thermoleophilia</taxon>
        <taxon>Thermoleophilales</taxon>
        <taxon>Thermoleophilaceae</taxon>
        <taxon>Thermoleophilum</taxon>
    </lineage>
</organism>
<dbReference type="InterPro" id="IPR029063">
    <property type="entry name" value="SAM-dependent_MTases_sf"/>
</dbReference>
<evidence type="ECO:0000259" key="4">
    <source>
        <dbReference type="Pfam" id="PF08241"/>
    </source>
</evidence>
<dbReference type="EMBL" id="FNWJ01000001">
    <property type="protein sequence ID" value="SEH10948.1"/>
    <property type="molecule type" value="Genomic_DNA"/>
</dbReference>
<dbReference type="InterPro" id="IPR051052">
    <property type="entry name" value="Diverse_substrate_MTase"/>
</dbReference>
<dbReference type="PANTHER" id="PTHR44942">
    <property type="entry name" value="METHYLTRANSF_11 DOMAIN-CONTAINING PROTEIN"/>
    <property type="match status" value="1"/>
</dbReference>
<dbReference type="RefSeq" id="WP_218138217.1">
    <property type="nucleotide sequence ID" value="NZ_FNWJ01000001.1"/>
</dbReference>
<keyword evidence="3 5" id="KW-0808">Transferase</keyword>
<proteinExistence type="inferred from homology"/>
<feature type="domain" description="Methyltransferase type 11" evidence="4">
    <location>
        <begin position="38"/>
        <end position="130"/>
    </location>
</feature>
<keyword evidence="6" id="KW-1185">Reference proteome</keyword>
<evidence type="ECO:0000256" key="2">
    <source>
        <dbReference type="ARBA" id="ARBA00022603"/>
    </source>
</evidence>
<comment type="similarity">
    <text evidence="1">Belongs to the methyltransferase superfamily.</text>
</comment>
<dbReference type="AlphaFoldDB" id="A0A1H6FLE1"/>
<protein>
    <submittedName>
        <fullName evidence="5">Methyltransferase domain-containing protein</fullName>
    </submittedName>
</protein>
<name>A0A1H6FLE1_THEAL</name>
<dbReference type="Proteomes" id="UP000222056">
    <property type="component" value="Unassembled WGS sequence"/>
</dbReference>
<evidence type="ECO:0000313" key="5">
    <source>
        <dbReference type="EMBL" id="SEH10948.1"/>
    </source>
</evidence>
<dbReference type="CDD" id="cd02440">
    <property type="entry name" value="AdoMet_MTases"/>
    <property type="match status" value="1"/>
</dbReference>
<reference evidence="6" key="1">
    <citation type="submission" date="2016-10" db="EMBL/GenBank/DDBJ databases">
        <authorList>
            <person name="Varghese N."/>
            <person name="Submissions S."/>
        </authorList>
    </citation>
    <scope>NUCLEOTIDE SEQUENCE [LARGE SCALE GENOMIC DNA]</scope>
    <source>
        <strain evidence="6">ATCC 35263</strain>
    </source>
</reference>
<dbReference type="Gene3D" id="3.40.50.150">
    <property type="entry name" value="Vaccinia Virus protein VP39"/>
    <property type="match status" value="1"/>
</dbReference>
<dbReference type="PANTHER" id="PTHR44942:SF4">
    <property type="entry name" value="METHYLTRANSFERASE TYPE 11 DOMAIN-CONTAINING PROTEIN"/>
    <property type="match status" value="1"/>
</dbReference>
<keyword evidence="2 5" id="KW-0489">Methyltransferase</keyword>
<evidence type="ECO:0000256" key="3">
    <source>
        <dbReference type="ARBA" id="ARBA00022679"/>
    </source>
</evidence>
<dbReference type="SUPFAM" id="SSF53335">
    <property type="entry name" value="S-adenosyl-L-methionine-dependent methyltransferases"/>
    <property type="match status" value="1"/>
</dbReference>
<dbReference type="Pfam" id="PF08241">
    <property type="entry name" value="Methyltransf_11"/>
    <property type="match status" value="1"/>
</dbReference>
<gene>
    <name evidence="5" type="ORF">SAMN02745716_0611</name>
</gene>
<dbReference type="GO" id="GO:0032259">
    <property type="term" value="P:methylation"/>
    <property type="evidence" value="ECO:0007669"/>
    <property type="project" value="UniProtKB-KW"/>
</dbReference>
<evidence type="ECO:0000256" key="1">
    <source>
        <dbReference type="ARBA" id="ARBA00008361"/>
    </source>
</evidence>
<dbReference type="InterPro" id="IPR013216">
    <property type="entry name" value="Methyltransf_11"/>
</dbReference>
<accession>A0A1H6FLE1</accession>
<evidence type="ECO:0000313" key="6">
    <source>
        <dbReference type="Proteomes" id="UP000222056"/>
    </source>
</evidence>
<sequence length="254" mass="27487">MTFAVDPALYERFMGRYARLLAPRVADAVGAAPGRRALDVGCGSGALLDVLVERCGVENVAAIDPSRPFVEHCRRRHPRADVREGEAEALPWPDGQFDIVVAQLVLNFLRDRRAGLAEMARVAATGGRVAAATWAIERGMEMLDAFWEAARSLDPNVEGRNPQTHVGRAELRSLFEAAGLASVELREIEVSANYSSFAELWDSFAVGVGPPGDYLRGLEADARQALAQELWCLLGKPSGAFTLTARAWLAIGDA</sequence>
<dbReference type="STRING" id="29539.SAMN02745716_0611"/>